<reference evidence="2" key="1">
    <citation type="journal article" date="2019" name="Sci. Rep.">
        <title>Draft genome of Tanacetum cinerariifolium, the natural source of mosquito coil.</title>
        <authorList>
            <person name="Yamashiro T."/>
            <person name="Shiraishi A."/>
            <person name="Satake H."/>
            <person name="Nakayama K."/>
        </authorList>
    </citation>
    <scope>NUCLEOTIDE SEQUENCE</scope>
</reference>
<name>A0A6L2J7C9_TANCI</name>
<evidence type="ECO:0000256" key="1">
    <source>
        <dbReference type="SAM" id="MobiDB-lite"/>
    </source>
</evidence>
<dbReference type="EMBL" id="BKCJ010000368">
    <property type="protein sequence ID" value="GEU32562.1"/>
    <property type="molecule type" value="Genomic_DNA"/>
</dbReference>
<dbReference type="AlphaFoldDB" id="A0A6L2J7C9"/>
<feature type="compositionally biased region" description="Low complexity" evidence="1">
    <location>
        <begin position="292"/>
        <end position="303"/>
    </location>
</feature>
<feature type="compositionally biased region" description="Polar residues" evidence="1">
    <location>
        <begin position="406"/>
        <end position="416"/>
    </location>
</feature>
<feature type="region of interest" description="Disordered" evidence="1">
    <location>
        <begin position="290"/>
        <end position="309"/>
    </location>
</feature>
<proteinExistence type="predicted"/>
<sequence length="624" mass="71051">MTRTNVGHGGRGGRGGGHGLSDHATAHGWGQKSIQTNTYGTRSETNATMSSDTGVQEPVGENEPNTNVYTEEELFKWEGLSDVLVHDTWENSMRKRYPDIMSKAKGKSMKLAQMAAYNGALVKKYGSDLANHPIYDDDPWKQCAGDDKKGGVFSVRGELKDELKEEMKVDLKEEMKVGLMEEIKNDNHDSFVDAPTYSEMVSFYLDDLGFSLELRSPSKFKPKGLAQPWQTLCIENVNEDEFLDDILNSQEDSGTRIDPGSYKESLKAKIHNAPLSLDKEKLQELTVTDTVPSFSTPSSSSSPKIKSRHLTKNIMTRKSIDELSKMLYQALKEMLPFMRNKEVNKIAKSTVLVYVTKGLLLERQKAQGDVTTMIDDHHDDGNPEGENSKKRQKKSKYGTYSVGESLPSQAIETEPNPSTLCIQEQLNEWMDLAQMMMKFLLGKYHKNLWKKCEEHQSHIDQMQNYPNNDIDWESRKERLFLPTPQKPAPVYQSCQRDPKAPPMSLLNKDTFYLKHGNSGPKKYTLSLHKYHAVLFPDDEIEEKTSRWAKQFYIRMKQEQGNPIEEVYSMSKIIEVTRTSLELGHEHKFVTEVIVRRANGRIDPSQSQITKTSTRMILRICDVSL</sequence>
<comment type="caution">
    <text evidence="2">The sequence shown here is derived from an EMBL/GenBank/DDBJ whole genome shotgun (WGS) entry which is preliminary data.</text>
</comment>
<feature type="compositionally biased region" description="Polar residues" evidence="1">
    <location>
        <begin position="32"/>
        <end position="54"/>
    </location>
</feature>
<evidence type="ECO:0000313" key="2">
    <source>
        <dbReference type="EMBL" id="GEU32562.1"/>
    </source>
</evidence>
<feature type="region of interest" description="Disordered" evidence="1">
    <location>
        <begin position="373"/>
        <end position="416"/>
    </location>
</feature>
<protein>
    <submittedName>
        <fullName evidence="2">Uncharacterized protein</fullName>
    </submittedName>
</protein>
<organism evidence="2">
    <name type="scientific">Tanacetum cinerariifolium</name>
    <name type="common">Dalmatian daisy</name>
    <name type="synonym">Chrysanthemum cinerariifolium</name>
    <dbReference type="NCBI Taxonomy" id="118510"/>
    <lineage>
        <taxon>Eukaryota</taxon>
        <taxon>Viridiplantae</taxon>
        <taxon>Streptophyta</taxon>
        <taxon>Embryophyta</taxon>
        <taxon>Tracheophyta</taxon>
        <taxon>Spermatophyta</taxon>
        <taxon>Magnoliopsida</taxon>
        <taxon>eudicotyledons</taxon>
        <taxon>Gunneridae</taxon>
        <taxon>Pentapetalae</taxon>
        <taxon>asterids</taxon>
        <taxon>campanulids</taxon>
        <taxon>Asterales</taxon>
        <taxon>Asteraceae</taxon>
        <taxon>Asteroideae</taxon>
        <taxon>Anthemideae</taxon>
        <taxon>Anthemidinae</taxon>
        <taxon>Tanacetum</taxon>
    </lineage>
</organism>
<feature type="compositionally biased region" description="Basic and acidic residues" evidence="1">
    <location>
        <begin position="374"/>
        <end position="389"/>
    </location>
</feature>
<feature type="compositionally biased region" description="Gly residues" evidence="1">
    <location>
        <begin position="7"/>
        <end position="19"/>
    </location>
</feature>
<gene>
    <name evidence="2" type="ORF">Tci_004540</name>
</gene>
<accession>A0A6L2J7C9</accession>
<feature type="region of interest" description="Disordered" evidence="1">
    <location>
        <begin position="1"/>
        <end position="65"/>
    </location>
</feature>